<evidence type="ECO:0000256" key="1">
    <source>
        <dbReference type="SAM" id="SignalP"/>
    </source>
</evidence>
<dbReference type="PANTHER" id="PTHR37078:SF6">
    <property type="entry name" value="NODULE CYSTEINE-RICH (NCR) SECRETED PEPTIDE"/>
    <property type="match status" value="1"/>
</dbReference>
<feature type="chain" id="PRO_5014925648" evidence="1">
    <location>
        <begin position="22"/>
        <end position="76"/>
    </location>
</feature>
<dbReference type="PANTHER" id="PTHR37078">
    <property type="entry name" value="NODULE CYSTEINE-RICH (NCR) SECRETED PEPTIDE"/>
    <property type="match status" value="1"/>
</dbReference>
<gene>
    <name evidence="2" type="ORF">FSB_LOCUS41848</name>
</gene>
<evidence type="ECO:0000313" key="2">
    <source>
        <dbReference type="EMBL" id="SPD13966.1"/>
    </source>
</evidence>
<dbReference type="AlphaFoldDB" id="A0A2N9HI95"/>
<reference evidence="2" key="1">
    <citation type="submission" date="2018-02" db="EMBL/GenBank/DDBJ databases">
        <authorList>
            <person name="Cohen D.B."/>
            <person name="Kent A.D."/>
        </authorList>
    </citation>
    <scope>NUCLEOTIDE SEQUENCE</scope>
</reference>
<proteinExistence type="predicted"/>
<accession>A0A2N9HI95</accession>
<sequence length="76" mass="8351">MGMPKPLLLLLLLVMIVSTSQKPIVTEARPLSQQRFSEIFSTLGVDCKCCDGDKGECTSTWTGSCSKLQCSPWKLN</sequence>
<feature type="signal peptide" evidence="1">
    <location>
        <begin position="1"/>
        <end position="21"/>
    </location>
</feature>
<dbReference type="EMBL" id="OIVN01003857">
    <property type="protein sequence ID" value="SPD13966.1"/>
    <property type="molecule type" value="Genomic_DNA"/>
</dbReference>
<organism evidence="2">
    <name type="scientific">Fagus sylvatica</name>
    <name type="common">Beechnut</name>
    <dbReference type="NCBI Taxonomy" id="28930"/>
    <lineage>
        <taxon>Eukaryota</taxon>
        <taxon>Viridiplantae</taxon>
        <taxon>Streptophyta</taxon>
        <taxon>Embryophyta</taxon>
        <taxon>Tracheophyta</taxon>
        <taxon>Spermatophyta</taxon>
        <taxon>Magnoliopsida</taxon>
        <taxon>eudicotyledons</taxon>
        <taxon>Gunneridae</taxon>
        <taxon>Pentapetalae</taxon>
        <taxon>rosids</taxon>
        <taxon>fabids</taxon>
        <taxon>Fagales</taxon>
        <taxon>Fagaceae</taxon>
        <taxon>Fagus</taxon>
    </lineage>
</organism>
<name>A0A2N9HI95_FAGSY</name>
<protein>
    <submittedName>
        <fullName evidence="2">Uncharacterized protein</fullName>
    </submittedName>
</protein>
<keyword evidence="1" id="KW-0732">Signal</keyword>